<feature type="non-terminal residue" evidence="1">
    <location>
        <position position="83"/>
    </location>
</feature>
<evidence type="ECO:0000313" key="1">
    <source>
        <dbReference type="EMBL" id="KAH9476008.1"/>
    </source>
</evidence>
<organism evidence="1 2">
    <name type="scientific">Psilocybe cubensis</name>
    <name type="common">Psychedelic mushroom</name>
    <name type="synonym">Stropharia cubensis</name>
    <dbReference type="NCBI Taxonomy" id="181762"/>
    <lineage>
        <taxon>Eukaryota</taxon>
        <taxon>Fungi</taxon>
        <taxon>Dikarya</taxon>
        <taxon>Basidiomycota</taxon>
        <taxon>Agaricomycotina</taxon>
        <taxon>Agaricomycetes</taxon>
        <taxon>Agaricomycetidae</taxon>
        <taxon>Agaricales</taxon>
        <taxon>Agaricineae</taxon>
        <taxon>Strophariaceae</taxon>
        <taxon>Psilocybe</taxon>
    </lineage>
</organism>
<comment type="caution">
    <text evidence="1">The sequence shown here is derived from an EMBL/GenBank/DDBJ whole genome shotgun (WGS) entry which is preliminary data.</text>
</comment>
<dbReference type="EMBL" id="JAFIQS020000011">
    <property type="protein sequence ID" value="KAH9476008.1"/>
    <property type="molecule type" value="Genomic_DNA"/>
</dbReference>
<name>A0ACB8GKE6_PSICU</name>
<reference evidence="1" key="1">
    <citation type="submission" date="2021-10" db="EMBL/GenBank/DDBJ databases">
        <title>Psilocybe cubensis genome.</title>
        <authorList>
            <person name="Mckernan K.J."/>
            <person name="Crawford S."/>
            <person name="Trippe A."/>
            <person name="Kane L.T."/>
            <person name="Mclaughlin S."/>
        </authorList>
    </citation>
    <scope>NUCLEOTIDE SEQUENCE</scope>
    <source>
        <strain evidence="1">MGC-MH-2018</strain>
    </source>
</reference>
<gene>
    <name evidence="1" type="ORF">JR316_0011576</name>
</gene>
<sequence length="83" mass="8871">MKAVLFGSLALVQGAFAICAGFNFAIGNQMHLSDTISRWNVYNDDCAVVDGLTTTENPCTQGIFGCSPPPVIFNEYTSTFTGL</sequence>
<proteinExistence type="predicted"/>
<accession>A0ACB8GKE6</accession>
<protein>
    <submittedName>
        <fullName evidence="1">Uncharacterized protein</fullName>
    </submittedName>
</protein>
<keyword evidence="2" id="KW-1185">Reference proteome</keyword>
<dbReference type="Proteomes" id="UP000664032">
    <property type="component" value="Unassembled WGS sequence"/>
</dbReference>
<evidence type="ECO:0000313" key="2">
    <source>
        <dbReference type="Proteomes" id="UP000664032"/>
    </source>
</evidence>